<organism evidence="2 3">
    <name type="scientific">Borrelia duttonii CR2A</name>
    <dbReference type="NCBI Taxonomy" id="1432657"/>
    <lineage>
        <taxon>Bacteria</taxon>
        <taxon>Pseudomonadati</taxon>
        <taxon>Spirochaetota</taxon>
        <taxon>Spirochaetia</taxon>
        <taxon>Spirochaetales</taxon>
        <taxon>Borreliaceae</taxon>
        <taxon>Borrelia</taxon>
    </lineage>
</organism>
<sequence>MPNYINYPSWLHPEIIKGIPITWYSLSYIIIIIISPGLTNLT</sequence>
<evidence type="ECO:0000256" key="1">
    <source>
        <dbReference type="SAM" id="Phobius"/>
    </source>
</evidence>
<keyword evidence="2" id="KW-0808">Transferase</keyword>
<evidence type="ECO:0000313" key="3">
    <source>
        <dbReference type="Proteomes" id="UP000019148"/>
    </source>
</evidence>
<protein>
    <submittedName>
        <fullName evidence="2">Prolipoprotein diacylglyceryl transferase</fullName>
        <ecNumber evidence="2">2.4.99.-</ecNumber>
    </submittedName>
</protein>
<reference evidence="2 3" key="1">
    <citation type="submission" date="2013-12" db="EMBL/GenBank/DDBJ databases">
        <title>Comparative genomics of relapsing fever spirochetes.</title>
        <authorList>
            <person name="Schwan T.G."/>
            <person name="Raffel S.J."/>
            <person name="Porcella S.F."/>
        </authorList>
    </citation>
    <scope>NUCLEOTIDE SEQUENCE [LARGE SCALE GENOMIC DNA]</scope>
    <source>
        <strain evidence="2 3">CR2A</strain>
    </source>
</reference>
<keyword evidence="2" id="KW-0328">Glycosyltransferase</keyword>
<comment type="caution">
    <text evidence="2">The sequence shown here is derived from an EMBL/GenBank/DDBJ whole genome shotgun (WGS) entry which is preliminary data.</text>
</comment>
<keyword evidence="2" id="KW-0449">Lipoprotein</keyword>
<dbReference type="GO" id="GO:0016757">
    <property type="term" value="F:glycosyltransferase activity"/>
    <property type="evidence" value="ECO:0007669"/>
    <property type="project" value="UniProtKB-KW"/>
</dbReference>
<keyword evidence="1" id="KW-0472">Membrane</keyword>
<keyword evidence="1" id="KW-1133">Transmembrane helix</keyword>
<dbReference type="EC" id="2.4.99.-" evidence="2"/>
<keyword evidence="1" id="KW-0812">Transmembrane</keyword>
<dbReference type="Proteomes" id="UP000019148">
    <property type="component" value="Unassembled WGS sequence"/>
</dbReference>
<dbReference type="EMBL" id="AZIT01000001">
    <property type="protein sequence ID" value="ETZ18459.1"/>
    <property type="molecule type" value="Genomic_DNA"/>
</dbReference>
<feature type="transmembrane region" description="Helical" evidence="1">
    <location>
        <begin position="21"/>
        <end position="39"/>
    </location>
</feature>
<name>W6TM47_9SPIR</name>
<evidence type="ECO:0000313" key="2">
    <source>
        <dbReference type="EMBL" id="ETZ18459.1"/>
    </source>
</evidence>
<gene>
    <name evidence="2" type="ORF">BDCR2A_00432</name>
</gene>
<dbReference type="AlphaFoldDB" id="W6TM47"/>
<accession>W6TM47</accession>
<proteinExistence type="predicted"/>